<dbReference type="AlphaFoldDB" id="A0A9W4KIM6"/>
<dbReference type="OrthoDB" id="3796275at2759"/>
<organism evidence="1 2">
    <name type="scientific">Penicillium egyptiacum</name>
    <dbReference type="NCBI Taxonomy" id="1303716"/>
    <lineage>
        <taxon>Eukaryota</taxon>
        <taxon>Fungi</taxon>
        <taxon>Dikarya</taxon>
        <taxon>Ascomycota</taxon>
        <taxon>Pezizomycotina</taxon>
        <taxon>Eurotiomycetes</taxon>
        <taxon>Eurotiomycetidae</taxon>
        <taxon>Eurotiales</taxon>
        <taxon>Aspergillaceae</taxon>
        <taxon>Penicillium</taxon>
    </lineage>
</organism>
<accession>A0A9W4KIM6</accession>
<gene>
    <name evidence="1" type="ORF">PEGY_LOCUS7404</name>
</gene>
<protein>
    <submittedName>
        <fullName evidence="1">Uncharacterized protein</fullName>
    </submittedName>
</protein>
<keyword evidence="2" id="KW-1185">Reference proteome</keyword>
<dbReference type="Proteomes" id="UP001154252">
    <property type="component" value="Unassembled WGS sequence"/>
</dbReference>
<proteinExistence type="predicted"/>
<dbReference type="EMBL" id="CAJVRC010000882">
    <property type="protein sequence ID" value="CAG8903601.1"/>
    <property type="molecule type" value="Genomic_DNA"/>
</dbReference>
<name>A0A9W4KIM6_9EURO</name>
<evidence type="ECO:0000313" key="1">
    <source>
        <dbReference type="EMBL" id="CAG8903601.1"/>
    </source>
</evidence>
<evidence type="ECO:0000313" key="2">
    <source>
        <dbReference type="Proteomes" id="UP001154252"/>
    </source>
</evidence>
<reference evidence="1" key="1">
    <citation type="submission" date="2021-07" db="EMBL/GenBank/DDBJ databases">
        <authorList>
            <person name="Branca A.L. A."/>
        </authorList>
    </citation>
    <scope>NUCLEOTIDE SEQUENCE</scope>
</reference>
<sequence>MPRPALHIGPKKLVESPAPKLEPGLYRTQSSALHDLEFTGDLQPWPGFLSAVRTTHQNHTWRNEVLDLPLQTRDPYTHGNVEVGDEHGVQDRFHKYFGDVLNSIFTSQSKGIRFADFKCVQSTFAGTPDVILKDDNHVLNVAGELKVPWVRKNFLDDKLDDDDELRNIFAQPIMYMQKLGCVYGLLSNYKETIFLRQLVNNQGIWRVEYSPVVQSSTTYNRRATNPPVVSIRQCFFHVGCDALNQGPVNNTTPRWVVRK</sequence>
<comment type="caution">
    <text evidence="1">The sequence shown here is derived from an EMBL/GenBank/DDBJ whole genome shotgun (WGS) entry which is preliminary data.</text>
</comment>